<keyword evidence="11" id="KW-1185">Reference proteome</keyword>
<keyword evidence="4 8" id="KW-0812">Transmembrane</keyword>
<dbReference type="SUPFAM" id="SSF103473">
    <property type="entry name" value="MFS general substrate transporter"/>
    <property type="match status" value="1"/>
</dbReference>
<dbReference type="FunCoup" id="J3NJU9">
    <property type="interactions" value="47"/>
</dbReference>
<accession>J3NJU9</accession>
<proteinExistence type="inferred from homology"/>
<dbReference type="HOGENOM" id="CLU_014401_1_1_1"/>
<evidence type="ECO:0000256" key="1">
    <source>
        <dbReference type="ARBA" id="ARBA00004141"/>
    </source>
</evidence>
<dbReference type="GO" id="GO:0000329">
    <property type="term" value="C:fungal-type vacuole membrane"/>
    <property type="evidence" value="ECO:0007669"/>
    <property type="project" value="TreeGrafter"/>
</dbReference>
<evidence type="ECO:0000256" key="5">
    <source>
        <dbReference type="ARBA" id="ARBA00022989"/>
    </source>
</evidence>
<evidence type="ECO:0000313" key="11">
    <source>
        <dbReference type="Proteomes" id="UP000006039"/>
    </source>
</evidence>
<evidence type="ECO:0000313" key="9">
    <source>
        <dbReference type="EMBL" id="EJT81552.1"/>
    </source>
</evidence>
<evidence type="ECO:0008006" key="12">
    <source>
        <dbReference type="Google" id="ProtNLM"/>
    </source>
</evidence>
<dbReference type="Gene3D" id="1.20.1250.20">
    <property type="entry name" value="MFS general substrate transporter like domains"/>
    <property type="match status" value="1"/>
</dbReference>
<reference evidence="10" key="4">
    <citation type="journal article" date="2015" name="G3 (Bethesda)">
        <title>Genome sequences of three phytopathogenic species of the Magnaporthaceae family of fungi.</title>
        <authorList>
            <person name="Okagaki L.H."/>
            <person name="Nunes C.C."/>
            <person name="Sailsbery J."/>
            <person name="Clay B."/>
            <person name="Brown D."/>
            <person name="John T."/>
            <person name="Oh Y."/>
            <person name="Young N."/>
            <person name="Fitzgerald M."/>
            <person name="Haas B.J."/>
            <person name="Zeng Q."/>
            <person name="Young S."/>
            <person name="Adiconis X."/>
            <person name="Fan L."/>
            <person name="Levin J.Z."/>
            <person name="Mitchell T.K."/>
            <person name="Okubara P.A."/>
            <person name="Farman M.L."/>
            <person name="Kohn L.M."/>
            <person name="Birren B."/>
            <person name="Ma L.-J."/>
            <person name="Dean R.A."/>
        </authorList>
    </citation>
    <scope>NUCLEOTIDE SEQUENCE</scope>
    <source>
        <strain evidence="10">R3-111a-1</strain>
    </source>
</reference>
<keyword evidence="3" id="KW-0813">Transport</keyword>
<evidence type="ECO:0000256" key="2">
    <source>
        <dbReference type="ARBA" id="ARBA00006595"/>
    </source>
</evidence>
<evidence type="ECO:0000256" key="3">
    <source>
        <dbReference type="ARBA" id="ARBA00022448"/>
    </source>
</evidence>
<evidence type="ECO:0000256" key="7">
    <source>
        <dbReference type="SAM" id="MobiDB-lite"/>
    </source>
</evidence>
<dbReference type="EMBL" id="GL385395">
    <property type="protein sequence ID" value="EJT81552.1"/>
    <property type="molecule type" value="Genomic_DNA"/>
</dbReference>
<dbReference type="eggNOG" id="ENOG502QRYG">
    <property type="taxonomic scope" value="Eukaryota"/>
</dbReference>
<evidence type="ECO:0000313" key="10">
    <source>
        <dbReference type="EnsemblFungi" id="EJT81552"/>
    </source>
</evidence>
<feature type="region of interest" description="Disordered" evidence="7">
    <location>
        <begin position="63"/>
        <end position="92"/>
    </location>
</feature>
<dbReference type="PANTHER" id="PTHR20772:SF2">
    <property type="entry name" value="PROTEIN FMP42"/>
    <property type="match status" value="1"/>
</dbReference>
<sequence>MWCRPEAQILDGWARRVIAKGEKKEEKKVTCGDDREGFGGIQAQPLRSFFFLFCTSMATQADACPSREQEGRSSAGRGHFSPRRPSKKKVTKDMSLNRVSSLGEFEFVPGDPVTRSRRGSDASVLSARAQKLTFNPLVVPDNNGNVVHPVAPADAIGAFEVPRWKRILQIASAVFYCVFASGIVFGYAAIKPVLKGEGVYREVCSRESVEGLDEDTCVEIRMNLMFTVAAVSTNVAALPIGAILDHAGPRVCGLLGSFFLAGGAAILAHAEQLPFDGYLAGYLGLALGGPFIYMGSFHLSNALPRSGLILALLTGAFDSSSAVFLIYRIVYQATEAGFGLRSFFLAYLVVPAAIILLQLTLLPKNSYKTVGEMIEGIKEPDGLEGTCDQIDEHTALLQEEARQRREEQVGELLGTTRMDTQVNREVRQNIKSGVWGIMHNSTIKQQLLSPWFILIMLFTVIQMTRINYFVATVRPQYEALLGSHDRAVEVNNFFDLALPLGGIVSIPFIGMILDNTRTVTVLITLVAVATAIGVLGVIPYAWAAYSNICLFVLYRPFYYTAVSDFSAKVFGFRTFGVVYGTIICLSGLFNLSQPGLDYLFHKTFQGDPVPVNLILASAGLAVGISLVVYVGTKSRRISRNLLEQEAESAFADREAC</sequence>
<dbReference type="OrthoDB" id="330047at2759"/>
<feature type="transmembrane region" description="Helical" evidence="8">
    <location>
        <begin position="519"/>
        <end position="538"/>
    </location>
</feature>
<comment type="similarity">
    <text evidence="2">Belongs to the SLC43A transporter (TC 2.A.1.44) family.</text>
</comment>
<dbReference type="EnsemblFungi" id="EJT81552">
    <property type="protein sequence ID" value="EJT81552"/>
    <property type="gene ID" value="GGTG_01530"/>
</dbReference>
<evidence type="ECO:0000256" key="6">
    <source>
        <dbReference type="ARBA" id="ARBA00023136"/>
    </source>
</evidence>
<evidence type="ECO:0000256" key="8">
    <source>
        <dbReference type="SAM" id="Phobius"/>
    </source>
</evidence>
<dbReference type="Proteomes" id="UP000006039">
    <property type="component" value="Unassembled WGS sequence"/>
</dbReference>
<feature type="transmembrane region" description="Helical" evidence="8">
    <location>
        <begin position="342"/>
        <end position="362"/>
    </location>
</feature>
<gene>
    <name evidence="10" type="primary">20341988</name>
    <name evidence="9" type="ORF">GGTG_01530</name>
</gene>
<reference evidence="9" key="3">
    <citation type="submission" date="2010-09" db="EMBL/GenBank/DDBJ databases">
        <title>Annotation of Gaeumannomyces graminis var. tritici R3-111a-1.</title>
        <authorList>
            <consortium name="The Broad Institute Genome Sequencing Platform"/>
            <person name="Ma L.-J."/>
            <person name="Dead R."/>
            <person name="Young S.K."/>
            <person name="Zeng Q."/>
            <person name="Gargeya S."/>
            <person name="Fitzgerald M."/>
            <person name="Haas B."/>
            <person name="Abouelleil A."/>
            <person name="Alvarado L."/>
            <person name="Arachchi H.M."/>
            <person name="Berlin A."/>
            <person name="Brown A."/>
            <person name="Chapman S.B."/>
            <person name="Chen Z."/>
            <person name="Dunbar C."/>
            <person name="Freedman E."/>
            <person name="Gearin G."/>
            <person name="Gellesch M."/>
            <person name="Goldberg J."/>
            <person name="Griggs A."/>
            <person name="Gujja S."/>
            <person name="Heiman D."/>
            <person name="Howarth C."/>
            <person name="Larson L."/>
            <person name="Lui A."/>
            <person name="MacDonald P.J.P."/>
            <person name="Mehta T."/>
            <person name="Montmayeur A."/>
            <person name="Murphy C."/>
            <person name="Neiman D."/>
            <person name="Pearson M."/>
            <person name="Priest M."/>
            <person name="Roberts A."/>
            <person name="Saif S."/>
            <person name="Shea T."/>
            <person name="Shenoy N."/>
            <person name="Sisk P."/>
            <person name="Stolte C."/>
            <person name="Sykes S."/>
            <person name="Yandava C."/>
            <person name="Wortman J."/>
            <person name="Nusbaum C."/>
            <person name="Birren B."/>
        </authorList>
    </citation>
    <scope>NUCLEOTIDE SEQUENCE</scope>
    <source>
        <strain evidence="9">R3-111a-1</strain>
    </source>
</reference>
<dbReference type="RefSeq" id="XP_009217561.1">
    <property type="nucleotide sequence ID" value="XM_009219297.1"/>
</dbReference>
<feature type="transmembrane region" description="Helical" evidence="8">
    <location>
        <begin position="451"/>
        <end position="473"/>
    </location>
</feature>
<keyword evidence="6 8" id="KW-0472">Membrane</keyword>
<feature type="transmembrane region" description="Helical" evidence="8">
    <location>
        <begin position="173"/>
        <end position="190"/>
    </location>
</feature>
<dbReference type="InterPro" id="IPR052599">
    <property type="entry name" value="SLC43A_AATransporter"/>
</dbReference>
<feature type="transmembrane region" description="Helical" evidence="8">
    <location>
        <begin position="609"/>
        <end position="630"/>
    </location>
</feature>
<feature type="transmembrane region" description="Helical" evidence="8">
    <location>
        <begin position="493"/>
        <end position="512"/>
    </location>
</feature>
<dbReference type="VEuPathDB" id="FungiDB:GGTG_01530"/>
<keyword evidence="5 8" id="KW-1133">Transmembrane helix</keyword>
<dbReference type="InterPro" id="IPR036259">
    <property type="entry name" value="MFS_trans_sf"/>
</dbReference>
<feature type="compositionally biased region" description="Basic residues" evidence="7">
    <location>
        <begin position="80"/>
        <end position="90"/>
    </location>
</feature>
<feature type="transmembrane region" description="Helical" evidence="8">
    <location>
        <begin position="224"/>
        <end position="244"/>
    </location>
</feature>
<feature type="transmembrane region" description="Helical" evidence="8">
    <location>
        <begin position="251"/>
        <end position="269"/>
    </location>
</feature>
<feature type="transmembrane region" description="Helical" evidence="8">
    <location>
        <begin position="544"/>
        <end position="562"/>
    </location>
</feature>
<comment type="subcellular location">
    <subcellularLocation>
        <location evidence="1">Membrane</location>
        <topology evidence="1">Multi-pass membrane protein</topology>
    </subcellularLocation>
</comment>
<protein>
    <recommendedName>
        <fullName evidence="12">Major facilitator superfamily (MFS) profile domain-containing protein</fullName>
    </recommendedName>
</protein>
<evidence type="ECO:0000256" key="4">
    <source>
        <dbReference type="ARBA" id="ARBA00022692"/>
    </source>
</evidence>
<feature type="transmembrane region" description="Helical" evidence="8">
    <location>
        <begin position="275"/>
        <end position="295"/>
    </location>
</feature>
<dbReference type="GeneID" id="20341988"/>
<reference evidence="10" key="5">
    <citation type="submission" date="2018-04" db="UniProtKB">
        <authorList>
            <consortium name="EnsemblFungi"/>
        </authorList>
    </citation>
    <scope>IDENTIFICATION</scope>
    <source>
        <strain evidence="10">R3-111a-1</strain>
    </source>
</reference>
<reference evidence="9" key="2">
    <citation type="submission" date="2010-07" db="EMBL/GenBank/DDBJ databases">
        <authorList>
            <consortium name="The Broad Institute Genome Sequencing Platform"/>
            <consortium name="Broad Institute Genome Sequencing Center for Infectious Disease"/>
            <person name="Ma L.-J."/>
            <person name="Dead R."/>
            <person name="Young S."/>
            <person name="Zeng Q."/>
            <person name="Koehrsen M."/>
            <person name="Alvarado L."/>
            <person name="Berlin A."/>
            <person name="Chapman S.B."/>
            <person name="Chen Z."/>
            <person name="Freedman E."/>
            <person name="Gellesch M."/>
            <person name="Goldberg J."/>
            <person name="Griggs A."/>
            <person name="Gujja S."/>
            <person name="Heilman E.R."/>
            <person name="Heiman D."/>
            <person name="Hepburn T."/>
            <person name="Howarth C."/>
            <person name="Jen D."/>
            <person name="Larson L."/>
            <person name="Mehta T."/>
            <person name="Neiman D."/>
            <person name="Pearson M."/>
            <person name="Roberts A."/>
            <person name="Saif S."/>
            <person name="Shea T."/>
            <person name="Shenoy N."/>
            <person name="Sisk P."/>
            <person name="Stolte C."/>
            <person name="Sykes S."/>
            <person name="Walk T."/>
            <person name="White J."/>
            <person name="Yandava C."/>
            <person name="Haas B."/>
            <person name="Nusbaum C."/>
            <person name="Birren B."/>
        </authorList>
    </citation>
    <scope>NUCLEOTIDE SEQUENCE</scope>
    <source>
        <strain evidence="9">R3-111a-1</strain>
    </source>
</reference>
<reference evidence="11" key="1">
    <citation type="submission" date="2010-07" db="EMBL/GenBank/DDBJ databases">
        <title>The genome sequence of Gaeumannomyces graminis var. tritici strain R3-111a-1.</title>
        <authorList>
            <consortium name="The Broad Institute Genome Sequencing Platform"/>
            <person name="Ma L.-J."/>
            <person name="Dead R."/>
            <person name="Young S."/>
            <person name="Zeng Q."/>
            <person name="Koehrsen M."/>
            <person name="Alvarado L."/>
            <person name="Berlin A."/>
            <person name="Chapman S.B."/>
            <person name="Chen Z."/>
            <person name="Freedman E."/>
            <person name="Gellesch M."/>
            <person name="Goldberg J."/>
            <person name="Griggs A."/>
            <person name="Gujja S."/>
            <person name="Heilman E.R."/>
            <person name="Heiman D."/>
            <person name="Hepburn T."/>
            <person name="Howarth C."/>
            <person name="Jen D."/>
            <person name="Larson L."/>
            <person name="Mehta T."/>
            <person name="Neiman D."/>
            <person name="Pearson M."/>
            <person name="Roberts A."/>
            <person name="Saif S."/>
            <person name="Shea T."/>
            <person name="Shenoy N."/>
            <person name="Sisk P."/>
            <person name="Stolte C."/>
            <person name="Sykes S."/>
            <person name="Walk T."/>
            <person name="White J."/>
            <person name="Yandava C."/>
            <person name="Haas B."/>
            <person name="Nusbaum C."/>
            <person name="Birren B."/>
        </authorList>
    </citation>
    <scope>NUCLEOTIDE SEQUENCE [LARGE SCALE GENOMIC DNA]</scope>
    <source>
        <strain evidence="11">R3-111a-1</strain>
    </source>
</reference>
<organism evidence="9">
    <name type="scientific">Gaeumannomyces tritici (strain R3-111a-1)</name>
    <name type="common">Wheat and barley take-all root rot fungus</name>
    <name type="synonym">Gaeumannomyces graminis var. tritici</name>
    <dbReference type="NCBI Taxonomy" id="644352"/>
    <lineage>
        <taxon>Eukaryota</taxon>
        <taxon>Fungi</taxon>
        <taxon>Dikarya</taxon>
        <taxon>Ascomycota</taxon>
        <taxon>Pezizomycotina</taxon>
        <taxon>Sordariomycetes</taxon>
        <taxon>Sordariomycetidae</taxon>
        <taxon>Magnaporthales</taxon>
        <taxon>Magnaporthaceae</taxon>
        <taxon>Gaeumannomyces</taxon>
    </lineage>
</organism>
<dbReference type="AlphaFoldDB" id="J3NJU9"/>
<feature type="transmembrane region" description="Helical" evidence="8">
    <location>
        <begin position="569"/>
        <end position="589"/>
    </location>
</feature>
<dbReference type="PANTHER" id="PTHR20772">
    <property type="entry name" value="PROTEIN FMP42"/>
    <property type="match status" value="1"/>
</dbReference>
<feature type="transmembrane region" description="Helical" evidence="8">
    <location>
        <begin position="307"/>
        <end position="330"/>
    </location>
</feature>
<dbReference type="STRING" id="644352.J3NJU9"/>
<name>J3NJU9_GAET3</name>